<dbReference type="InterPro" id="IPR023393">
    <property type="entry name" value="START-like_dom_sf"/>
</dbReference>
<dbReference type="Proteomes" id="UP000589620">
    <property type="component" value="Unassembled WGS sequence"/>
</dbReference>
<dbReference type="InterPro" id="IPR001845">
    <property type="entry name" value="HTH_ArsR_DNA-bd_dom"/>
</dbReference>
<dbReference type="GO" id="GO:0003677">
    <property type="term" value="F:DNA binding"/>
    <property type="evidence" value="ECO:0007669"/>
    <property type="project" value="UniProtKB-KW"/>
</dbReference>
<keyword evidence="7" id="KW-1185">Reference proteome</keyword>
<dbReference type="SUPFAM" id="SSF46785">
    <property type="entry name" value="Winged helix' DNA-binding domain"/>
    <property type="match status" value="1"/>
</dbReference>
<dbReference type="InterPro" id="IPR036390">
    <property type="entry name" value="WH_DNA-bd_sf"/>
</dbReference>
<dbReference type="CDD" id="cd00090">
    <property type="entry name" value="HTH_ARSR"/>
    <property type="match status" value="1"/>
</dbReference>
<dbReference type="PANTHER" id="PTHR33154:SF33">
    <property type="entry name" value="TRANSCRIPTIONAL REPRESSOR SDPR"/>
    <property type="match status" value="1"/>
</dbReference>
<dbReference type="GO" id="GO:0003700">
    <property type="term" value="F:DNA-binding transcription factor activity"/>
    <property type="evidence" value="ECO:0007669"/>
    <property type="project" value="InterPro"/>
</dbReference>
<dbReference type="RefSeq" id="WP_179455081.1">
    <property type="nucleotide sequence ID" value="NZ_BAAAPX010000001.1"/>
</dbReference>
<evidence type="ECO:0000256" key="3">
    <source>
        <dbReference type="ARBA" id="ARBA00023125"/>
    </source>
</evidence>
<gene>
    <name evidence="6" type="ORF">BJ963_001030</name>
</gene>
<dbReference type="EMBL" id="JACCBJ010000001">
    <property type="protein sequence ID" value="NYD73511.1"/>
    <property type="molecule type" value="Genomic_DNA"/>
</dbReference>
<dbReference type="PANTHER" id="PTHR33154">
    <property type="entry name" value="TRANSCRIPTIONAL REGULATOR, ARSR FAMILY"/>
    <property type="match status" value="1"/>
</dbReference>
<dbReference type="PROSITE" id="PS50987">
    <property type="entry name" value="HTH_ARSR_2"/>
    <property type="match status" value="1"/>
</dbReference>
<dbReference type="InterPro" id="IPR011991">
    <property type="entry name" value="ArsR-like_HTH"/>
</dbReference>
<reference evidence="6 7" key="1">
    <citation type="submission" date="2020-07" db="EMBL/GenBank/DDBJ databases">
        <title>Sequencing the genomes of 1000 actinobacteria strains.</title>
        <authorList>
            <person name="Klenk H.-P."/>
        </authorList>
    </citation>
    <scope>NUCLEOTIDE SEQUENCE [LARGE SCALE GENOMIC DNA]</scope>
    <source>
        <strain evidence="6 7">DSM 23871</strain>
    </source>
</reference>
<comment type="similarity">
    <text evidence="1">Belongs to the AHA1 family.</text>
</comment>
<dbReference type="AlphaFoldDB" id="A0A852SXU7"/>
<dbReference type="Pfam" id="PF08327">
    <property type="entry name" value="AHSA1"/>
    <property type="match status" value="1"/>
</dbReference>
<evidence type="ECO:0000256" key="4">
    <source>
        <dbReference type="ARBA" id="ARBA00023163"/>
    </source>
</evidence>
<organism evidence="6 7">
    <name type="scientific">Leifsonia soli</name>
    <dbReference type="NCBI Taxonomy" id="582665"/>
    <lineage>
        <taxon>Bacteria</taxon>
        <taxon>Bacillati</taxon>
        <taxon>Actinomycetota</taxon>
        <taxon>Actinomycetes</taxon>
        <taxon>Micrococcales</taxon>
        <taxon>Microbacteriaceae</taxon>
        <taxon>Leifsonia</taxon>
    </lineage>
</organism>
<dbReference type="Gene3D" id="3.30.530.20">
    <property type="match status" value="1"/>
</dbReference>
<keyword evidence="2" id="KW-0805">Transcription regulation</keyword>
<comment type="caution">
    <text evidence="6">The sequence shown here is derived from an EMBL/GenBank/DDBJ whole genome shotgun (WGS) entry which is preliminary data.</text>
</comment>
<evidence type="ECO:0000256" key="1">
    <source>
        <dbReference type="ARBA" id="ARBA00006817"/>
    </source>
</evidence>
<evidence type="ECO:0000313" key="7">
    <source>
        <dbReference type="Proteomes" id="UP000589620"/>
    </source>
</evidence>
<dbReference type="InterPro" id="IPR036388">
    <property type="entry name" value="WH-like_DNA-bd_sf"/>
</dbReference>
<dbReference type="CDD" id="cd07814">
    <property type="entry name" value="SRPBCC_CalC_Aha1-like"/>
    <property type="match status" value="1"/>
</dbReference>
<dbReference type="InterPro" id="IPR013538">
    <property type="entry name" value="ASHA1/2-like_C"/>
</dbReference>
<dbReference type="Gene3D" id="1.10.10.10">
    <property type="entry name" value="Winged helix-like DNA-binding domain superfamily/Winged helix DNA-binding domain"/>
    <property type="match status" value="1"/>
</dbReference>
<evidence type="ECO:0000313" key="6">
    <source>
        <dbReference type="EMBL" id="NYD73511.1"/>
    </source>
</evidence>
<dbReference type="Pfam" id="PF12840">
    <property type="entry name" value="HTH_20"/>
    <property type="match status" value="1"/>
</dbReference>
<dbReference type="SMART" id="SM00418">
    <property type="entry name" value="HTH_ARSR"/>
    <property type="match status" value="1"/>
</dbReference>
<keyword evidence="4" id="KW-0804">Transcription</keyword>
<name>A0A852SXU7_9MICO</name>
<dbReference type="SUPFAM" id="SSF55961">
    <property type="entry name" value="Bet v1-like"/>
    <property type="match status" value="1"/>
</dbReference>
<accession>A0A852SXU7</accession>
<dbReference type="InterPro" id="IPR051081">
    <property type="entry name" value="HTH_MetalResp_TranReg"/>
</dbReference>
<evidence type="ECO:0000259" key="5">
    <source>
        <dbReference type="PROSITE" id="PS50987"/>
    </source>
</evidence>
<sequence length="268" mass="28993">MAVESDRVHAILAVLAEPTRFRIVETLAIRPHTIGEVAAVLGALQPQTTKHLQALEAAGVVRIHRLGRRKLAYLNRAALDEVAAWLGGLSVATPDDVALERYADAVAATEARISDDPAGHATTLRFLRTIPAPPARIWEAWTDPRLLARWWAPRHFEVEHSRLDAIPGGHVELRLREADGARYASAGTVSAAEPGRRLEFTLAPLGADGEPLFDAVHELTLSGRTRCRMELTIRVAGADAAAAPMIAGLEPGWTQLLDALADVVARRP</sequence>
<feature type="domain" description="HTH arsR-type" evidence="5">
    <location>
        <begin position="1"/>
        <end position="94"/>
    </location>
</feature>
<keyword evidence="3 6" id="KW-0238">DNA-binding</keyword>
<protein>
    <submittedName>
        <fullName evidence="6">Uncharacterized protein YndB with AHSA1/START domain/DNA-binding transcriptional ArsR family regulator</fullName>
    </submittedName>
</protein>
<proteinExistence type="inferred from homology"/>
<evidence type="ECO:0000256" key="2">
    <source>
        <dbReference type="ARBA" id="ARBA00023015"/>
    </source>
</evidence>